<reference evidence="2 3" key="1">
    <citation type="submission" date="2024-02" db="EMBL/GenBank/DDBJ databases">
        <title>Chromosome-scale genome assembly of the rough periwinkle Littorina saxatilis.</title>
        <authorList>
            <person name="De Jode A."/>
            <person name="Faria R."/>
            <person name="Formenti G."/>
            <person name="Sims Y."/>
            <person name="Smith T.P."/>
            <person name="Tracey A."/>
            <person name="Wood J.M.D."/>
            <person name="Zagrodzka Z.B."/>
            <person name="Johannesson K."/>
            <person name="Butlin R.K."/>
            <person name="Leder E.H."/>
        </authorList>
    </citation>
    <scope>NUCLEOTIDE SEQUENCE [LARGE SCALE GENOMIC DNA]</scope>
    <source>
        <strain evidence="2">Snail1</strain>
        <tissue evidence="2">Muscle</tissue>
    </source>
</reference>
<protein>
    <submittedName>
        <fullName evidence="2">Uncharacterized protein</fullName>
    </submittedName>
</protein>
<sequence length="221" mass="25078">MDRWQLWRRVWFRFHRKNHSRRQYALATRTHSAPEPRDSIPPARYMLGRRHFSFISTMAAGITQRPKVLLEVDCSNLLLGGSVEYENFSSTCWLENHLHRFGEPANISLGQNNPGSYEFHGRTDLEASSSSADLNESYEDFSVNSADSQSGDAPGTSGSETGHSLNANSLVINLHRYPYIDNNVGMIEPPPYENEPPPTYEEAIAGSGFLDFEDENTDFMW</sequence>
<comment type="caution">
    <text evidence="2">The sequence shown here is derived from an EMBL/GenBank/DDBJ whole genome shotgun (WGS) entry which is preliminary data.</text>
</comment>
<dbReference type="Proteomes" id="UP001374579">
    <property type="component" value="Unassembled WGS sequence"/>
</dbReference>
<organism evidence="2 3">
    <name type="scientific">Littorina saxatilis</name>
    <dbReference type="NCBI Taxonomy" id="31220"/>
    <lineage>
        <taxon>Eukaryota</taxon>
        <taxon>Metazoa</taxon>
        <taxon>Spiralia</taxon>
        <taxon>Lophotrochozoa</taxon>
        <taxon>Mollusca</taxon>
        <taxon>Gastropoda</taxon>
        <taxon>Caenogastropoda</taxon>
        <taxon>Littorinimorpha</taxon>
        <taxon>Littorinoidea</taxon>
        <taxon>Littorinidae</taxon>
        <taxon>Littorina</taxon>
    </lineage>
</organism>
<dbReference type="AlphaFoldDB" id="A0AAN9GP43"/>
<name>A0AAN9GP43_9CAEN</name>
<gene>
    <name evidence="2" type="ORF">V1264_000906</name>
</gene>
<keyword evidence="3" id="KW-1185">Reference proteome</keyword>
<feature type="compositionally biased region" description="Polar residues" evidence="1">
    <location>
        <begin position="142"/>
        <end position="164"/>
    </location>
</feature>
<accession>A0AAN9GP43</accession>
<evidence type="ECO:0000313" key="3">
    <source>
        <dbReference type="Proteomes" id="UP001374579"/>
    </source>
</evidence>
<evidence type="ECO:0000313" key="2">
    <source>
        <dbReference type="EMBL" id="KAK7114931.1"/>
    </source>
</evidence>
<feature type="region of interest" description="Disordered" evidence="1">
    <location>
        <begin position="112"/>
        <end position="164"/>
    </location>
</feature>
<evidence type="ECO:0000256" key="1">
    <source>
        <dbReference type="SAM" id="MobiDB-lite"/>
    </source>
</evidence>
<dbReference type="EMBL" id="JBAMIC010000001">
    <property type="protein sequence ID" value="KAK7114931.1"/>
    <property type="molecule type" value="Genomic_DNA"/>
</dbReference>
<proteinExistence type="predicted"/>